<dbReference type="AlphaFoldDB" id="A0A1G5QMM8"/>
<dbReference type="RefSeq" id="WP_092997315.1">
    <property type="nucleotide sequence ID" value="NZ_FMWD01000007.1"/>
</dbReference>
<proteinExistence type="predicted"/>
<keyword evidence="2" id="KW-1185">Reference proteome</keyword>
<evidence type="ECO:0000313" key="1">
    <source>
        <dbReference type="EMBL" id="SCZ62906.1"/>
    </source>
</evidence>
<name>A0A1G5QMM8_9GAMM</name>
<gene>
    <name evidence="1" type="ORF">SAMN03097708_02381</name>
</gene>
<dbReference type="EMBL" id="FMWD01000007">
    <property type="protein sequence ID" value="SCZ62906.1"/>
    <property type="molecule type" value="Genomic_DNA"/>
</dbReference>
<reference evidence="1 2" key="1">
    <citation type="submission" date="2016-10" db="EMBL/GenBank/DDBJ databases">
        <authorList>
            <person name="de Groot N.N."/>
        </authorList>
    </citation>
    <scope>NUCLEOTIDE SEQUENCE [LARGE SCALE GENOMIC DNA]</scope>
    <source>
        <strain evidence="1 2">HLD2</strain>
    </source>
</reference>
<dbReference type="Proteomes" id="UP000199648">
    <property type="component" value="Unassembled WGS sequence"/>
</dbReference>
<evidence type="ECO:0000313" key="2">
    <source>
        <dbReference type="Proteomes" id="UP000199648"/>
    </source>
</evidence>
<organism evidence="1 2">
    <name type="scientific">Thiohalomonas denitrificans</name>
    <dbReference type="NCBI Taxonomy" id="415747"/>
    <lineage>
        <taxon>Bacteria</taxon>
        <taxon>Pseudomonadati</taxon>
        <taxon>Pseudomonadota</taxon>
        <taxon>Gammaproteobacteria</taxon>
        <taxon>Thiohalomonadales</taxon>
        <taxon>Thiohalomonadaceae</taxon>
        <taxon>Thiohalomonas</taxon>
    </lineage>
</organism>
<protein>
    <submittedName>
        <fullName evidence="1">Uncharacterized protein</fullName>
    </submittedName>
</protein>
<accession>A0A1G5QMM8</accession>
<sequence>MLLEKLLGLAIKARFLDDQTGILKQHDRRLLAIGKYYENGVLKHEAISIRLVLNKLIYNTTISVGTDARTCVVFPSEPSGPHEPRAAATDQIEAKKLYMPTNQLANRSKDE</sequence>